<dbReference type="EMBL" id="MU863624">
    <property type="protein sequence ID" value="KAK4106001.1"/>
    <property type="molecule type" value="Genomic_DNA"/>
</dbReference>
<name>A0AAN6T6F8_9PEZI</name>
<dbReference type="AlphaFoldDB" id="A0AAN6T6F8"/>
<evidence type="ECO:0000313" key="1">
    <source>
        <dbReference type="EMBL" id="KAK4106001.1"/>
    </source>
</evidence>
<reference evidence="1" key="2">
    <citation type="submission" date="2023-05" db="EMBL/GenBank/DDBJ databases">
        <authorList>
            <consortium name="Lawrence Berkeley National Laboratory"/>
            <person name="Steindorff A."/>
            <person name="Hensen N."/>
            <person name="Bonometti L."/>
            <person name="Westerberg I."/>
            <person name="Brannstrom I.O."/>
            <person name="Guillou S."/>
            <person name="Cros-Aarteil S."/>
            <person name="Calhoun S."/>
            <person name="Haridas S."/>
            <person name="Kuo A."/>
            <person name="Mondo S."/>
            <person name="Pangilinan J."/>
            <person name="Riley R."/>
            <person name="Labutti K."/>
            <person name="Andreopoulos B."/>
            <person name="Lipzen A."/>
            <person name="Chen C."/>
            <person name="Yanf M."/>
            <person name="Daum C."/>
            <person name="Ng V."/>
            <person name="Clum A."/>
            <person name="Ohm R."/>
            <person name="Martin F."/>
            <person name="Silar P."/>
            <person name="Natvig D."/>
            <person name="Lalanne C."/>
            <person name="Gautier V."/>
            <person name="Ament-Velasquez S.L."/>
            <person name="Kruys A."/>
            <person name="Hutchinson M.I."/>
            <person name="Powell A.J."/>
            <person name="Barry K."/>
            <person name="Miller A.N."/>
            <person name="Grigoriev I.V."/>
            <person name="Debuchy R."/>
            <person name="Gladieux P."/>
            <person name="Thoren M.H."/>
            <person name="Johannesson H."/>
        </authorList>
    </citation>
    <scope>NUCLEOTIDE SEQUENCE</scope>
    <source>
        <strain evidence="1">CBS 757.83</strain>
    </source>
</reference>
<protein>
    <submittedName>
        <fullName evidence="1">Uncharacterized protein</fullName>
    </submittedName>
</protein>
<keyword evidence="2" id="KW-1185">Reference proteome</keyword>
<gene>
    <name evidence="1" type="ORF">N658DRAFT_3294</name>
</gene>
<organism evidence="1 2">
    <name type="scientific">Parathielavia hyrcaniae</name>
    <dbReference type="NCBI Taxonomy" id="113614"/>
    <lineage>
        <taxon>Eukaryota</taxon>
        <taxon>Fungi</taxon>
        <taxon>Dikarya</taxon>
        <taxon>Ascomycota</taxon>
        <taxon>Pezizomycotina</taxon>
        <taxon>Sordariomycetes</taxon>
        <taxon>Sordariomycetidae</taxon>
        <taxon>Sordariales</taxon>
        <taxon>Chaetomiaceae</taxon>
        <taxon>Parathielavia</taxon>
    </lineage>
</organism>
<comment type="caution">
    <text evidence="1">The sequence shown here is derived from an EMBL/GenBank/DDBJ whole genome shotgun (WGS) entry which is preliminary data.</text>
</comment>
<proteinExistence type="predicted"/>
<evidence type="ECO:0000313" key="2">
    <source>
        <dbReference type="Proteomes" id="UP001305647"/>
    </source>
</evidence>
<sequence length="118" mass="12823">MLPCGALPVVLWDFQHMGILSQSHCHVGCGCPCQVIRYVGIYSPPPPPQGGLRPQHGTQCPPCGFLFIFLFAHPHFVISPLPLLPLPLQTGPIVDATIARYSRGRRQPATIAEARTCS</sequence>
<reference evidence="1" key="1">
    <citation type="journal article" date="2023" name="Mol. Phylogenet. Evol.">
        <title>Genome-scale phylogeny and comparative genomics of the fungal order Sordariales.</title>
        <authorList>
            <person name="Hensen N."/>
            <person name="Bonometti L."/>
            <person name="Westerberg I."/>
            <person name="Brannstrom I.O."/>
            <person name="Guillou S."/>
            <person name="Cros-Aarteil S."/>
            <person name="Calhoun S."/>
            <person name="Haridas S."/>
            <person name="Kuo A."/>
            <person name="Mondo S."/>
            <person name="Pangilinan J."/>
            <person name="Riley R."/>
            <person name="LaButti K."/>
            <person name="Andreopoulos B."/>
            <person name="Lipzen A."/>
            <person name="Chen C."/>
            <person name="Yan M."/>
            <person name="Daum C."/>
            <person name="Ng V."/>
            <person name="Clum A."/>
            <person name="Steindorff A."/>
            <person name="Ohm R.A."/>
            <person name="Martin F."/>
            <person name="Silar P."/>
            <person name="Natvig D.O."/>
            <person name="Lalanne C."/>
            <person name="Gautier V."/>
            <person name="Ament-Velasquez S.L."/>
            <person name="Kruys A."/>
            <person name="Hutchinson M.I."/>
            <person name="Powell A.J."/>
            <person name="Barry K."/>
            <person name="Miller A.N."/>
            <person name="Grigoriev I.V."/>
            <person name="Debuchy R."/>
            <person name="Gladieux P."/>
            <person name="Hiltunen Thoren M."/>
            <person name="Johannesson H."/>
        </authorList>
    </citation>
    <scope>NUCLEOTIDE SEQUENCE</scope>
    <source>
        <strain evidence="1">CBS 757.83</strain>
    </source>
</reference>
<dbReference type="Proteomes" id="UP001305647">
    <property type="component" value="Unassembled WGS sequence"/>
</dbReference>
<accession>A0AAN6T6F8</accession>